<name>A0ABY7GXW8_9BACT</name>
<feature type="region of interest" description="Disordered" evidence="1">
    <location>
        <begin position="147"/>
        <end position="176"/>
    </location>
</feature>
<evidence type="ECO:0000256" key="1">
    <source>
        <dbReference type="SAM" id="MobiDB-lite"/>
    </source>
</evidence>
<sequence length="216" mass="22595">MMRTIAAVLARITSSAPVSSRVPLGVRRGVAGVSVSCTWPQTELAVNVTAWMTSPPPAAMANVTIPFACALLPGPGAIAQADKETGTVAGFCDIFLSVPSGRFLHHAHETRQRRGGSERGLRAAPGGASRRWMPCSAPVSGSWPVRWRKSSASTTTRSGRAVSSDLREQPKAAPKHNCDALKLHRKGDYTGSLAGFDAAIAVAPTSRSPTSTAPAR</sequence>
<gene>
    <name evidence="2" type="ORF">O0S08_37040</name>
</gene>
<protein>
    <submittedName>
        <fullName evidence="2">Uncharacterized protein</fullName>
    </submittedName>
</protein>
<accession>A0ABY7GXW8</accession>
<dbReference type="EMBL" id="CP114040">
    <property type="protein sequence ID" value="WAS91823.1"/>
    <property type="molecule type" value="Genomic_DNA"/>
</dbReference>
<reference evidence="2" key="1">
    <citation type="submission" date="2022-11" db="EMBL/GenBank/DDBJ databases">
        <title>Minimal conservation of predation-associated metabolite biosynthetic gene clusters underscores biosynthetic potential of Myxococcota including descriptions for ten novel species: Archangium lansinium sp. nov., Myxococcus landrumus sp. nov., Nannocystis bai.</title>
        <authorList>
            <person name="Ahearne A."/>
            <person name="Stevens C."/>
            <person name="Dowd S."/>
        </authorList>
    </citation>
    <scope>NUCLEOTIDE SEQUENCE</scope>
    <source>
        <strain evidence="2">Fl3</strain>
    </source>
</reference>
<feature type="compositionally biased region" description="Basic and acidic residues" evidence="1">
    <location>
        <begin position="165"/>
        <end position="176"/>
    </location>
</feature>
<proteinExistence type="predicted"/>
<organism evidence="2 3">
    <name type="scientific">Nannocystis punicea</name>
    <dbReference type="NCBI Taxonomy" id="2995304"/>
    <lineage>
        <taxon>Bacteria</taxon>
        <taxon>Pseudomonadati</taxon>
        <taxon>Myxococcota</taxon>
        <taxon>Polyangia</taxon>
        <taxon>Nannocystales</taxon>
        <taxon>Nannocystaceae</taxon>
        <taxon>Nannocystis</taxon>
    </lineage>
</organism>
<evidence type="ECO:0000313" key="2">
    <source>
        <dbReference type="EMBL" id="WAS91823.1"/>
    </source>
</evidence>
<feature type="compositionally biased region" description="Low complexity" evidence="1">
    <location>
        <begin position="150"/>
        <end position="164"/>
    </location>
</feature>
<keyword evidence="3" id="KW-1185">Reference proteome</keyword>
<feature type="region of interest" description="Disordered" evidence="1">
    <location>
        <begin position="108"/>
        <end position="135"/>
    </location>
</feature>
<dbReference type="Proteomes" id="UP001164459">
    <property type="component" value="Chromosome"/>
</dbReference>
<feature type="compositionally biased region" description="Basic and acidic residues" evidence="1">
    <location>
        <begin position="108"/>
        <end position="121"/>
    </location>
</feature>
<dbReference type="RefSeq" id="WP_269034185.1">
    <property type="nucleotide sequence ID" value="NZ_CP114040.1"/>
</dbReference>
<evidence type="ECO:0000313" key="3">
    <source>
        <dbReference type="Proteomes" id="UP001164459"/>
    </source>
</evidence>